<accession>A0A2K9V3C1</accession>
<evidence type="ECO:0000313" key="1">
    <source>
        <dbReference type="EMBL" id="AUV56547.1"/>
    </source>
</evidence>
<evidence type="ECO:0000313" key="2">
    <source>
        <dbReference type="Proteomes" id="UP000241164"/>
    </source>
</evidence>
<protein>
    <submittedName>
        <fullName evidence="1">Cas4 family nuclease</fullName>
    </submittedName>
</protein>
<organism evidence="1 2">
    <name type="scientific">Faecalibacterium phage FP_oengus</name>
    <dbReference type="NCBI Taxonomy" id="2070188"/>
    <lineage>
        <taxon>Viruses</taxon>
        <taxon>Duplodnaviria</taxon>
        <taxon>Heunggongvirae</taxon>
        <taxon>Uroviricota</taxon>
        <taxon>Caudoviricetes</taxon>
        <taxon>Oengusvirus</taxon>
        <taxon>Oengusvirus oengus</taxon>
    </lineage>
</organism>
<dbReference type="EMBL" id="MG711463">
    <property type="protein sequence ID" value="AUV56547.1"/>
    <property type="molecule type" value="Genomic_DNA"/>
</dbReference>
<name>A0A2K9V3C1_9CAUD</name>
<sequence length="148" mass="17014">MSCQAKEKGTRLHAFAAECINLKQKLPKSKKTLNAYVNDAIGFRMDPEQVLFYSENCFGTADAIAFNDKDNFLRIHDLKTGAVPAHMEQLFIYDALFCMEYHVKPKDILIENRIYQNDDVLIETPTADIIDPIIEKIKEFDKIIADLR</sequence>
<dbReference type="GeneID" id="54987996"/>
<keyword evidence="2" id="KW-1185">Reference proteome</keyword>
<proteinExistence type="predicted"/>
<dbReference type="Proteomes" id="UP000241164">
    <property type="component" value="Segment"/>
</dbReference>
<dbReference type="RefSeq" id="YP_009797580.1">
    <property type="nucleotide sequence ID" value="NC_047916.1"/>
</dbReference>
<reference evidence="1 2" key="1">
    <citation type="submission" date="2017-12" db="EMBL/GenBank/DDBJ databases">
        <title>Phages infecting Faecalibacterium prausnitzii belong to novel viral genera that help decipher intestinal viromes.</title>
        <authorList>
            <person name="Petit M.-A."/>
            <person name="De Paepe M."/>
            <person name="Benevides L."/>
            <person name="Langella P."/>
        </authorList>
    </citation>
    <scope>NUCLEOTIDE SEQUENCE [LARGE SCALE GENOMIC DNA]</scope>
</reference>
<dbReference type="KEGG" id="vg:54987996"/>